<protein>
    <submittedName>
        <fullName evidence="8">Beta-galactosidase Bga2B</fullName>
    </submittedName>
</protein>
<evidence type="ECO:0000259" key="4">
    <source>
        <dbReference type="Pfam" id="PF00703"/>
    </source>
</evidence>
<sequence length="821" mass="90401">MEMKSICLDKEWTYRKGFLDSVAQLEADPGETVSLPHDGMIGTPASPGAPAQADMGYFTGGLGSYTRYVTIPREWENCCVTLQFDGAMMNAAVEVNGSRAALQHYGYAPFTVDLTGLVEYGAENRITVNVNTSMQPNSRWYTGSGLYRGVRLLYGPKVHIAPDGIFAMTREVSDGTAFLEARTEIRNAGGRNCLAEAEAVLVKEGSEEIAGSGKQVIQVNAGTAETARIRFTVDDPLLWSAEEPNLYRVRVRVTDLGEFRTHFEPDEEQTVDEASVLFGIRTITADARRGLRINGKPVKLKGGCLHHDNGLLGAVSLYEAEARKVRKLKEVGFNAVRTAHNPPSAALIEACDRLGMYVFDEAFDAWGIAKRGGDYSQFFADCWEKDLTTFIRRDRSHPSVILWSTGNEIPERGGLNDGYRLAARLAETVRSLDGTRPVSNGICSFWSGLDDRMAEGQNQAQNAGDGRELLWEKGTEPFAAGLDVVGYNYMEDLYEKDHELYPERVILGSENFPKEIGFRWPLVERLPYVIGDFTWTAWDYLGEAGIGKAVRLEKGDPLLEKGPWALMPQTASPFPWRCANDADYDITGRMLPQGAYRSVVWGSPETHLFSYRPEEYGKEELISMWGFPGVQACWNFEGQEGKPVELLVFSAAEEIEVFVNGESAGRKAVSRERPLPRSVRFETVYRPGRVEAVSYTDGKEVSRAALETAGRPAGIRLTPEKTAMKADGHDLVYVNVDIVDLEGRTVPDAETALLAEVSGCGNLAGFGTGNPVTDEDYTEGKTVTYRGRAQAVVRAGYDRGNVTVRISAAGMETACVELKAE</sequence>
<dbReference type="PANTHER" id="PTHR42732">
    <property type="entry name" value="BETA-GALACTOSIDASE"/>
    <property type="match status" value="1"/>
</dbReference>
<dbReference type="InterPro" id="IPR040605">
    <property type="entry name" value="Glyco_hydro2_dom5"/>
</dbReference>
<feature type="domain" description="Glycoside hydrolase family 2 catalytic" evidence="5">
    <location>
        <begin position="291"/>
        <end position="439"/>
    </location>
</feature>
<dbReference type="InterPro" id="IPR017853">
    <property type="entry name" value="GH"/>
</dbReference>
<comment type="similarity">
    <text evidence="1">Belongs to the glycosyl hydrolase 2 family.</text>
</comment>
<accession>W0FJJ0</accession>
<dbReference type="InterPro" id="IPR006101">
    <property type="entry name" value="Glyco_hydro_2"/>
</dbReference>
<dbReference type="Pfam" id="PF00703">
    <property type="entry name" value="Glyco_hydro_2"/>
    <property type="match status" value="1"/>
</dbReference>
<keyword evidence="2" id="KW-0378">Hydrolase</keyword>
<evidence type="ECO:0000259" key="6">
    <source>
        <dbReference type="Pfam" id="PF16355"/>
    </source>
</evidence>
<evidence type="ECO:0000259" key="7">
    <source>
        <dbReference type="Pfam" id="PF18565"/>
    </source>
</evidence>
<dbReference type="EMBL" id="KC246817">
    <property type="protein sequence ID" value="AHF25051.1"/>
    <property type="molecule type" value="Genomic_DNA"/>
</dbReference>
<dbReference type="InterPro" id="IPR051913">
    <property type="entry name" value="GH2_Domain-Containing"/>
</dbReference>
<reference evidence="8" key="1">
    <citation type="journal article" date="2013" name="PLoS ONE">
        <title>Metagenomic insights into the carbohydrate-active enzymes carried by the microorganisms adhering to solid digesta in the rumen of cows.</title>
        <authorList>
            <person name="Wang L."/>
            <person name="Hatem A."/>
            <person name="Catalyurek U.V."/>
            <person name="Morrison M."/>
            <person name="Yu Z."/>
        </authorList>
    </citation>
    <scope>NUCLEOTIDE SEQUENCE</scope>
</reference>
<dbReference type="Gene3D" id="3.20.20.80">
    <property type="entry name" value="Glycosidases"/>
    <property type="match status" value="1"/>
</dbReference>
<dbReference type="InterPro" id="IPR013783">
    <property type="entry name" value="Ig-like_fold"/>
</dbReference>
<dbReference type="InterPro" id="IPR032311">
    <property type="entry name" value="DUF4982"/>
</dbReference>
<dbReference type="AlphaFoldDB" id="W0FJJ0"/>
<dbReference type="SUPFAM" id="SSF49785">
    <property type="entry name" value="Galactose-binding domain-like"/>
    <property type="match status" value="1"/>
</dbReference>
<dbReference type="GO" id="GO:0004553">
    <property type="term" value="F:hydrolase activity, hydrolyzing O-glycosyl compounds"/>
    <property type="evidence" value="ECO:0007669"/>
    <property type="project" value="InterPro"/>
</dbReference>
<proteinExistence type="inferred from homology"/>
<dbReference type="Pfam" id="PF16355">
    <property type="entry name" value="DUF4982"/>
    <property type="match status" value="1"/>
</dbReference>
<dbReference type="InterPro" id="IPR006103">
    <property type="entry name" value="Glyco_hydro_2_cat"/>
</dbReference>
<name>W0FJJ0_9BACT</name>
<evidence type="ECO:0000256" key="3">
    <source>
        <dbReference type="ARBA" id="ARBA00023295"/>
    </source>
</evidence>
<dbReference type="PRINTS" id="PR00132">
    <property type="entry name" value="GLHYDRLASE2"/>
</dbReference>
<feature type="domain" description="DUF4982" evidence="6">
    <location>
        <begin position="641"/>
        <end position="701"/>
    </location>
</feature>
<dbReference type="Gene3D" id="2.60.120.260">
    <property type="entry name" value="Galactose-binding domain-like"/>
    <property type="match status" value="1"/>
</dbReference>
<evidence type="ECO:0000313" key="8">
    <source>
        <dbReference type="EMBL" id="AHF25051.1"/>
    </source>
</evidence>
<evidence type="ECO:0000256" key="2">
    <source>
        <dbReference type="ARBA" id="ARBA00022801"/>
    </source>
</evidence>
<dbReference type="Pfam" id="PF18565">
    <property type="entry name" value="Glyco_hydro2_C5"/>
    <property type="match status" value="1"/>
</dbReference>
<dbReference type="SUPFAM" id="SSF51445">
    <property type="entry name" value="(Trans)glycosidases"/>
    <property type="match status" value="1"/>
</dbReference>
<dbReference type="GO" id="GO:0005975">
    <property type="term" value="P:carbohydrate metabolic process"/>
    <property type="evidence" value="ECO:0007669"/>
    <property type="project" value="InterPro"/>
</dbReference>
<dbReference type="Gene3D" id="2.60.40.10">
    <property type="entry name" value="Immunoglobulins"/>
    <property type="match status" value="3"/>
</dbReference>
<dbReference type="InterPro" id="IPR036156">
    <property type="entry name" value="Beta-gal/glucu_dom_sf"/>
</dbReference>
<evidence type="ECO:0000256" key="1">
    <source>
        <dbReference type="ARBA" id="ARBA00007401"/>
    </source>
</evidence>
<feature type="domain" description="Glycoside hydrolase family 2" evidence="7">
    <location>
        <begin position="715"/>
        <end position="816"/>
    </location>
</feature>
<evidence type="ECO:0000259" key="5">
    <source>
        <dbReference type="Pfam" id="PF02836"/>
    </source>
</evidence>
<dbReference type="PANTHER" id="PTHR42732:SF1">
    <property type="entry name" value="BETA-MANNOSIDASE"/>
    <property type="match status" value="1"/>
</dbReference>
<dbReference type="Pfam" id="PF02836">
    <property type="entry name" value="Glyco_hydro_2_C"/>
    <property type="match status" value="1"/>
</dbReference>
<dbReference type="InterPro" id="IPR006102">
    <property type="entry name" value="Ig-like_GH2"/>
</dbReference>
<feature type="domain" description="Glycoside hydrolase family 2 immunoglobulin-like beta-sandwich" evidence="4">
    <location>
        <begin position="167"/>
        <end position="280"/>
    </location>
</feature>
<organism evidence="8">
    <name type="scientific">uncultured bacterium Contig4</name>
    <dbReference type="NCBI Taxonomy" id="1393569"/>
    <lineage>
        <taxon>Bacteria</taxon>
        <taxon>environmental samples</taxon>
    </lineage>
</organism>
<keyword evidence="3" id="KW-0326">Glycosidase</keyword>
<dbReference type="InterPro" id="IPR008979">
    <property type="entry name" value="Galactose-bd-like_sf"/>
</dbReference>
<dbReference type="SUPFAM" id="SSF49303">
    <property type="entry name" value="beta-Galactosidase/glucuronidase domain"/>
    <property type="match status" value="1"/>
</dbReference>